<organism evidence="2 3">
    <name type="scientific">Aspergillus ibericus CBS 121593</name>
    <dbReference type="NCBI Taxonomy" id="1448316"/>
    <lineage>
        <taxon>Eukaryota</taxon>
        <taxon>Fungi</taxon>
        <taxon>Dikarya</taxon>
        <taxon>Ascomycota</taxon>
        <taxon>Pezizomycotina</taxon>
        <taxon>Eurotiomycetes</taxon>
        <taxon>Eurotiomycetidae</taxon>
        <taxon>Eurotiales</taxon>
        <taxon>Aspergillaceae</taxon>
        <taxon>Aspergillus</taxon>
        <taxon>Aspergillus subgen. Circumdati</taxon>
    </lineage>
</organism>
<feature type="compositionally biased region" description="Basic and acidic residues" evidence="1">
    <location>
        <begin position="24"/>
        <end position="34"/>
    </location>
</feature>
<evidence type="ECO:0000313" key="2">
    <source>
        <dbReference type="EMBL" id="RAK99628.1"/>
    </source>
</evidence>
<dbReference type="EMBL" id="KZ824445">
    <property type="protein sequence ID" value="RAK99628.1"/>
    <property type="molecule type" value="Genomic_DNA"/>
</dbReference>
<evidence type="ECO:0000313" key="3">
    <source>
        <dbReference type="Proteomes" id="UP000249402"/>
    </source>
</evidence>
<feature type="region of interest" description="Disordered" evidence="1">
    <location>
        <begin position="15"/>
        <end position="36"/>
    </location>
</feature>
<dbReference type="VEuPathDB" id="FungiDB:BO80DRAFT_120135"/>
<proteinExistence type="predicted"/>
<gene>
    <name evidence="2" type="ORF">BO80DRAFT_120135</name>
</gene>
<accession>A0A395GX65</accession>
<dbReference type="GeneID" id="37218347"/>
<name>A0A395GX65_9EURO</name>
<keyword evidence="3" id="KW-1185">Reference proteome</keyword>
<reference evidence="2 3" key="1">
    <citation type="submission" date="2018-02" db="EMBL/GenBank/DDBJ databases">
        <title>The genomes of Aspergillus section Nigri reveals drivers in fungal speciation.</title>
        <authorList>
            <consortium name="DOE Joint Genome Institute"/>
            <person name="Vesth T.C."/>
            <person name="Nybo J."/>
            <person name="Theobald S."/>
            <person name="Brandl J."/>
            <person name="Frisvad J.C."/>
            <person name="Nielsen K.F."/>
            <person name="Lyhne E.K."/>
            <person name="Kogle M.E."/>
            <person name="Kuo A."/>
            <person name="Riley R."/>
            <person name="Clum A."/>
            <person name="Nolan M."/>
            <person name="Lipzen A."/>
            <person name="Salamov A."/>
            <person name="Henrissat B."/>
            <person name="Wiebenga A."/>
            <person name="De vries R.P."/>
            <person name="Grigoriev I.V."/>
            <person name="Mortensen U.H."/>
            <person name="Andersen M.R."/>
            <person name="Baker S.E."/>
        </authorList>
    </citation>
    <scope>NUCLEOTIDE SEQUENCE [LARGE SCALE GENOMIC DNA]</scope>
    <source>
        <strain evidence="2 3">CBS 121593</strain>
    </source>
</reference>
<protein>
    <submittedName>
        <fullName evidence="2">Uncharacterized protein</fullName>
    </submittedName>
</protein>
<dbReference type="AlphaFoldDB" id="A0A395GX65"/>
<dbReference type="Proteomes" id="UP000249402">
    <property type="component" value="Unassembled WGS sequence"/>
</dbReference>
<evidence type="ECO:0000256" key="1">
    <source>
        <dbReference type="SAM" id="MobiDB-lite"/>
    </source>
</evidence>
<dbReference type="RefSeq" id="XP_025573956.1">
    <property type="nucleotide sequence ID" value="XM_025713482.1"/>
</dbReference>
<sequence>MRCVPLCSGAGERDLGRQQTGYTRDTHEHRDKSAAKKAFRGTSWGRRKTASKGLERPLVLILWQVFSCLISLNGFSSRHSVLRSAVTASICVSYNVGVALKGVDAVIIRLGVKKRRSDARNARYCSRDCACCGSRIDWIFSKCCPLKEVLYSGLPNDGPWTVRVLNSMGQAKHWLWLSVRRSMTGISQER</sequence>